<comment type="caution">
    <text evidence="1">The sequence shown here is derived from an EMBL/GenBank/DDBJ whole genome shotgun (WGS) entry which is preliminary data.</text>
</comment>
<reference evidence="1 2" key="1">
    <citation type="submission" date="2018-06" db="EMBL/GenBank/DDBJ databases">
        <title>ACT-28, a chromosomally-encoded AmpC with carbapenemase activity from Enterobacter kobei.</title>
        <authorList>
            <person name="Jousset A.B."/>
            <person name="Oueslati S."/>
            <person name="Bernabeu S."/>
            <person name="Takissian J."/>
            <person name="Creton E."/>
            <person name="Vogel A."/>
            <person name="Cotellon G."/>
            <person name="Bonnin R.A."/>
            <person name="Dortet L."/>
            <person name="Naas T."/>
        </authorList>
    </citation>
    <scope>NUCLEOTIDE SEQUENCE [LARGE SCALE GENOMIC DNA]</scope>
    <source>
        <strain evidence="1 2">99B3</strain>
    </source>
</reference>
<feature type="non-terminal residue" evidence="1">
    <location>
        <position position="21"/>
    </location>
</feature>
<sequence>MQQSLRRHAHLALVHTSIEHS</sequence>
<name>A0A330G673_ENTCL</name>
<gene>
    <name evidence="1" type="ORF">DP202_26300</name>
</gene>
<proteinExistence type="predicted"/>
<evidence type="ECO:0000313" key="2">
    <source>
        <dbReference type="Proteomes" id="UP000251576"/>
    </source>
</evidence>
<evidence type="ECO:0000313" key="1">
    <source>
        <dbReference type="EMBL" id="RAZ61443.1"/>
    </source>
</evidence>
<protein>
    <submittedName>
        <fullName evidence="1">Recombinase family protein</fullName>
    </submittedName>
</protein>
<dbReference type="EMBL" id="QMDH01000097">
    <property type="protein sequence ID" value="RAZ61443.1"/>
    <property type="molecule type" value="Genomic_DNA"/>
</dbReference>
<dbReference type="Proteomes" id="UP000251576">
    <property type="component" value="Unassembled WGS sequence"/>
</dbReference>
<dbReference type="AlphaFoldDB" id="A0A330G673"/>
<accession>A0A330G673</accession>
<organism evidence="1 2">
    <name type="scientific">Enterobacter cloacae</name>
    <dbReference type="NCBI Taxonomy" id="550"/>
    <lineage>
        <taxon>Bacteria</taxon>
        <taxon>Pseudomonadati</taxon>
        <taxon>Pseudomonadota</taxon>
        <taxon>Gammaproteobacteria</taxon>
        <taxon>Enterobacterales</taxon>
        <taxon>Enterobacteriaceae</taxon>
        <taxon>Enterobacter</taxon>
        <taxon>Enterobacter cloacae complex</taxon>
    </lineage>
</organism>